<proteinExistence type="predicted"/>
<gene>
    <name evidence="1" type="ORF">D7S89_16490</name>
</gene>
<dbReference type="AlphaFoldDB" id="A0A494XEP1"/>
<keyword evidence="2" id="KW-1185">Reference proteome</keyword>
<dbReference type="Proteomes" id="UP000280434">
    <property type="component" value="Unassembled WGS sequence"/>
</dbReference>
<evidence type="ECO:0000313" key="1">
    <source>
        <dbReference type="EMBL" id="RKP46946.1"/>
    </source>
</evidence>
<dbReference type="OrthoDB" id="3078193at2"/>
<organism evidence="1 2">
    <name type="scientific">Trinickia fusca</name>
    <dbReference type="NCBI Taxonomy" id="2419777"/>
    <lineage>
        <taxon>Bacteria</taxon>
        <taxon>Pseudomonadati</taxon>
        <taxon>Pseudomonadota</taxon>
        <taxon>Betaproteobacteria</taxon>
        <taxon>Burkholderiales</taxon>
        <taxon>Burkholderiaceae</taxon>
        <taxon>Trinickia</taxon>
    </lineage>
</organism>
<protein>
    <submittedName>
        <fullName evidence="1">Uncharacterized protein</fullName>
    </submittedName>
</protein>
<dbReference type="RefSeq" id="WP_121278865.1">
    <property type="nucleotide sequence ID" value="NZ_RBZV01000006.1"/>
</dbReference>
<sequence>MESVPGLPWYAIRNGSDPEIQNTNDNMTEAGEQASQIYAKYGGLVTAARVIATWGSDYFRRENGLKRGSLGAFSPLQLCAEV</sequence>
<dbReference type="EMBL" id="RBZV01000006">
    <property type="protein sequence ID" value="RKP46946.1"/>
    <property type="molecule type" value="Genomic_DNA"/>
</dbReference>
<comment type="caution">
    <text evidence="1">The sequence shown here is derived from an EMBL/GenBank/DDBJ whole genome shotgun (WGS) entry which is preliminary data.</text>
</comment>
<accession>A0A494XEP1</accession>
<reference evidence="1 2" key="1">
    <citation type="submission" date="2018-10" db="EMBL/GenBank/DDBJ databases">
        <title>Paraburkholderia sp. 7MK8-2, isolated from soil.</title>
        <authorList>
            <person name="Gao Z.-H."/>
            <person name="Qiu L.-H."/>
        </authorList>
    </citation>
    <scope>NUCLEOTIDE SEQUENCE [LARGE SCALE GENOMIC DNA]</scope>
    <source>
        <strain evidence="1 2">7MK8-2</strain>
    </source>
</reference>
<name>A0A494XEP1_9BURK</name>
<evidence type="ECO:0000313" key="2">
    <source>
        <dbReference type="Proteomes" id="UP000280434"/>
    </source>
</evidence>